<feature type="repeat" description="WD" evidence="13">
    <location>
        <begin position="315"/>
        <end position="331"/>
    </location>
</feature>
<keyword evidence="5" id="KW-0282">Flagellum</keyword>
<dbReference type="InterPro" id="IPR001680">
    <property type="entry name" value="WD40_rpt"/>
</dbReference>
<keyword evidence="4" id="KW-0677">Repeat</keyword>
<dbReference type="FunFam" id="2.130.10.10:FF:000401">
    <property type="entry name" value="Cilia- and flagella-associated protein 44"/>
    <property type="match status" value="1"/>
</dbReference>
<keyword evidence="3 13" id="KW-0853">WD repeat</keyword>
<dbReference type="Gene3D" id="2.130.10.10">
    <property type="entry name" value="YVTN repeat-like/Quinoprotein amine dehydrogenase"/>
    <property type="match status" value="3"/>
</dbReference>
<dbReference type="GO" id="GO:0060285">
    <property type="term" value="P:cilium-dependent cell motility"/>
    <property type="evidence" value="ECO:0007669"/>
    <property type="project" value="UniProtKB-ARBA"/>
</dbReference>
<keyword evidence="2" id="KW-0963">Cytoplasm</keyword>
<feature type="repeat" description="WD" evidence="13">
    <location>
        <begin position="416"/>
        <end position="457"/>
    </location>
</feature>
<dbReference type="InterPro" id="IPR019775">
    <property type="entry name" value="WD40_repeat_CS"/>
</dbReference>
<evidence type="ECO:0000256" key="11">
    <source>
        <dbReference type="ARBA" id="ARBA00060934"/>
    </source>
</evidence>
<dbReference type="STRING" id="684364.F4NSF6"/>
<organism evidence="17 18">
    <name type="scientific">Batrachochytrium dendrobatidis (strain JAM81 / FGSC 10211)</name>
    <name type="common">Frog chytrid fungus</name>
    <dbReference type="NCBI Taxonomy" id="684364"/>
    <lineage>
        <taxon>Eukaryota</taxon>
        <taxon>Fungi</taxon>
        <taxon>Fungi incertae sedis</taxon>
        <taxon>Chytridiomycota</taxon>
        <taxon>Chytridiomycota incertae sedis</taxon>
        <taxon>Chytridiomycetes</taxon>
        <taxon>Rhizophydiales</taxon>
        <taxon>Rhizophydiales incertae sedis</taxon>
        <taxon>Batrachochytrium</taxon>
    </lineage>
</organism>
<dbReference type="SMART" id="SM00320">
    <property type="entry name" value="WD40"/>
    <property type="match status" value="7"/>
</dbReference>
<evidence type="ECO:0000256" key="15">
    <source>
        <dbReference type="SAM" id="MobiDB-lite"/>
    </source>
</evidence>
<dbReference type="PROSITE" id="PS00678">
    <property type="entry name" value="WD_REPEATS_1"/>
    <property type="match status" value="1"/>
</dbReference>
<dbReference type="RefSeq" id="XP_006675779.1">
    <property type="nucleotide sequence ID" value="XM_006675716.1"/>
</dbReference>
<accession>F4NSF6</accession>
<comment type="subcellular location">
    <subcellularLocation>
        <location evidence="1">Cytoplasm</location>
        <location evidence="1">Cytoskeleton</location>
        <location evidence="1">Flagellum axoneme</location>
    </subcellularLocation>
</comment>
<dbReference type="HOGENOM" id="CLU_000928_0_0_1"/>
<comment type="function">
    <text evidence="10">Flagellar protein involved in sperm flagellum axoneme organization and function.</text>
</comment>
<evidence type="ECO:0000256" key="4">
    <source>
        <dbReference type="ARBA" id="ARBA00022737"/>
    </source>
</evidence>
<keyword evidence="6 14" id="KW-0175">Coiled coil</keyword>
<keyword evidence="8" id="KW-0206">Cytoskeleton</keyword>
<evidence type="ECO:0000256" key="7">
    <source>
        <dbReference type="ARBA" id="ARBA00023069"/>
    </source>
</evidence>
<evidence type="ECO:0000313" key="18">
    <source>
        <dbReference type="Proteomes" id="UP000007241"/>
    </source>
</evidence>
<evidence type="ECO:0000259" key="16">
    <source>
        <dbReference type="Pfam" id="PF23409"/>
    </source>
</evidence>
<dbReference type="InterPro" id="IPR055439">
    <property type="entry name" value="Beta-prop_EML_1st"/>
</dbReference>
<evidence type="ECO:0000256" key="1">
    <source>
        <dbReference type="ARBA" id="ARBA00004611"/>
    </source>
</evidence>
<protein>
    <recommendedName>
        <fullName evidence="12">Cilia- and flagella-associated protein 44</fullName>
    </recommendedName>
</protein>
<feature type="coiled-coil region" evidence="14">
    <location>
        <begin position="958"/>
        <end position="985"/>
    </location>
</feature>
<dbReference type="SUPFAM" id="SSF50978">
    <property type="entry name" value="WD40 repeat-like"/>
    <property type="match status" value="2"/>
</dbReference>
<feature type="coiled-coil region" evidence="14">
    <location>
        <begin position="1525"/>
        <end position="1573"/>
    </location>
</feature>
<evidence type="ECO:0000313" key="17">
    <source>
        <dbReference type="EMBL" id="EGF83425.1"/>
    </source>
</evidence>
<reference evidence="17 18" key="1">
    <citation type="submission" date="2009-12" db="EMBL/GenBank/DDBJ databases">
        <title>The draft genome of Batrachochytrium dendrobatidis.</title>
        <authorList>
            <consortium name="US DOE Joint Genome Institute (JGI-PGF)"/>
            <person name="Kuo A."/>
            <person name="Salamov A."/>
            <person name="Schmutz J."/>
            <person name="Lucas S."/>
            <person name="Pitluck S."/>
            <person name="Rosenblum E."/>
            <person name="Stajich J."/>
            <person name="Eisen M."/>
            <person name="Grigoriev I.V."/>
        </authorList>
    </citation>
    <scope>NUCLEOTIDE SEQUENCE [LARGE SCALE GENOMIC DNA]</scope>
    <source>
        <strain evidence="18">JAM81 / FGSC 10211</strain>
    </source>
</reference>
<keyword evidence="7" id="KW-0969">Cilium</keyword>
<feature type="domain" description="EML-like first beta-propeller" evidence="16">
    <location>
        <begin position="109"/>
        <end position="330"/>
    </location>
</feature>
<evidence type="ECO:0000256" key="2">
    <source>
        <dbReference type="ARBA" id="ARBA00022490"/>
    </source>
</evidence>
<name>F4NSF6_BATDJ</name>
<feature type="coiled-coil region" evidence="14">
    <location>
        <begin position="1608"/>
        <end position="1635"/>
    </location>
</feature>
<feature type="coiled-coil region" evidence="14">
    <location>
        <begin position="1683"/>
        <end position="1732"/>
    </location>
</feature>
<evidence type="ECO:0000256" key="8">
    <source>
        <dbReference type="ARBA" id="ARBA00023212"/>
    </source>
</evidence>
<dbReference type="InParanoid" id="F4NSF6"/>
<evidence type="ECO:0000256" key="10">
    <source>
        <dbReference type="ARBA" id="ARBA00055223"/>
    </source>
</evidence>
<dbReference type="GeneID" id="18240351"/>
<dbReference type="InterPro" id="IPR015943">
    <property type="entry name" value="WD40/YVTN_repeat-like_dom_sf"/>
</dbReference>
<keyword evidence="18" id="KW-1185">Reference proteome</keyword>
<feature type="region of interest" description="Disordered" evidence="15">
    <location>
        <begin position="1095"/>
        <end position="1123"/>
    </location>
</feature>
<feature type="region of interest" description="Disordered" evidence="15">
    <location>
        <begin position="1265"/>
        <end position="1300"/>
    </location>
</feature>
<feature type="compositionally biased region" description="Acidic residues" evidence="15">
    <location>
        <begin position="1487"/>
        <end position="1496"/>
    </location>
</feature>
<evidence type="ECO:0000256" key="12">
    <source>
        <dbReference type="ARBA" id="ARBA00074727"/>
    </source>
</evidence>
<feature type="region of interest" description="Disordered" evidence="15">
    <location>
        <begin position="1458"/>
        <end position="1498"/>
    </location>
</feature>
<feature type="repeat" description="WD" evidence="13">
    <location>
        <begin position="506"/>
        <end position="547"/>
    </location>
</feature>
<comment type="similarity">
    <text evidence="11">Belongs to the CFAP44 family.</text>
</comment>
<evidence type="ECO:0000256" key="14">
    <source>
        <dbReference type="SAM" id="Coils"/>
    </source>
</evidence>
<dbReference type="PANTHER" id="PTHR14885:SF3">
    <property type="entry name" value="CILIA- AND FLAGELLA-ASSOCIATED PROTEIN 44"/>
    <property type="match status" value="1"/>
</dbReference>
<feature type="compositionally biased region" description="Acidic residues" evidence="15">
    <location>
        <begin position="1467"/>
        <end position="1480"/>
    </location>
</feature>
<dbReference type="OrthoDB" id="10250769at2759"/>
<evidence type="ECO:0000256" key="9">
    <source>
        <dbReference type="ARBA" id="ARBA00023273"/>
    </source>
</evidence>
<dbReference type="Pfam" id="PF25828">
    <property type="entry name" value="CC_Cfap43"/>
    <property type="match status" value="1"/>
</dbReference>
<dbReference type="EMBL" id="GL882879">
    <property type="protein sequence ID" value="EGF83425.1"/>
    <property type="molecule type" value="Genomic_DNA"/>
</dbReference>
<feature type="region of interest" description="Disordered" evidence="15">
    <location>
        <begin position="337"/>
        <end position="356"/>
    </location>
</feature>
<evidence type="ECO:0000256" key="13">
    <source>
        <dbReference type="PROSITE-ProRule" id="PRU00221"/>
    </source>
</evidence>
<gene>
    <name evidence="17" type="ORF">BATDEDRAFT_34181</name>
</gene>
<evidence type="ECO:0000256" key="6">
    <source>
        <dbReference type="ARBA" id="ARBA00023054"/>
    </source>
</evidence>
<dbReference type="InterPro" id="IPR036322">
    <property type="entry name" value="WD40_repeat_dom_sf"/>
</dbReference>
<keyword evidence="9" id="KW-0966">Cell projection</keyword>
<dbReference type="Pfam" id="PF23409">
    <property type="entry name" value="Beta-prop_EML"/>
    <property type="match status" value="1"/>
</dbReference>
<dbReference type="Pfam" id="PF00400">
    <property type="entry name" value="WD40"/>
    <property type="match status" value="1"/>
</dbReference>
<dbReference type="Proteomes" id="UP000007241">
    <property type="component" value="Unassembled WGS sequence"/>
</dbReference>
<evidence type="ECO:0000256" key="3">
    <source>
        <dbReference type="ARBA" id="ARBA00022574"/>
    </source>
</evidence>
<dbReference type="PANTHER" id="PTHR14885">
    <property type="entry name" value="CILIA- AND FLAGELLA-ASSOCIATED PROTEIN 43-RELATED"/>
    <property type="match status" value="1"/>
</dbReference>
<proteinExistence type="inferred from homology"/>
<dbReference type="PROSITE" id="PS50082">
    <property type="entry name" value="WD_REPEATS_2"/>
    <property type="match status" value="3"/>
</dbReference>
<sequence>MSSIEKTGADDQPVNESPHIELPLELESLPIKKDLENVPLTDDFYYNANLFENHDIVSNKRISSKSISLFHSFGFSSHKRNNIHFLDENTILSFIGNVLIFMNLRTGEQKHMMGLREGSIGAVAIHPMQTYFAVAEIFDSQPHIYVFEYPSLKLYRVLRNGAEKGYSDLCFNTNGDKISSVAIDPDYMLTIWDWKQEKVMLRSKAFSQDVFRVAFSPENDGILTTSGMGHIKFWRMSLTFTGLKLQGYLGKFGATELSDIAAFIQLPDGKVLSSTETGNMLLWDGGMIKCEIGVKGRRLCHQGKIESILLVEGEVITAGEDGLVRVWDFETIDNADGSAGASSSGGGAIDSTSGAGSLSQSRIFEMEPIDEVLITKDVKIKSIVRYLNSTHNYIVQDQQGHLFCLDLNKRSSDKILSFHAGPVASVDTSPTAHIMASLGSDGNLRMYDYAAKKMLNKGHFSAGGTCMSFLPITLDCTGNTLIAGFADGVMRILSYTSFGIILQHVFKPHCAAITCISVSKDGSLIATGSNDKSVFLFRVDKTAKNNQEIPYSRSSVKITPLGVLSLPDQVVKVQIAPDYELDKEKFKFSASTDIFPNDKKLIVGNRLFVLLENGSLYSAFLSSNEVIDTSVTFEIAPAQIWLKKWTVILPEIPVSNALQNTTDDIKQALGKHPASNPQVLAPNTISSLDIQGQKKMTTEQASNGLPLLQEQGISADQSHHAATSNSKTDQPALCTKESRGLIINSESLITAIHYAENGYFLMGIINTDGEAEVRLCHVLMPAQSRLLLVYKSAITDICLTKTNDYLLIGTADGACAIIRYNQKEFLLKDRPNTHETYQEYLGSFNNRINTALEQQDKNIQSNSDNDLTESLIVNGQFWVGHGHDVLQGRVNMVRTSFDNAFLCSVGNDGGVFVWRIHFNDISFCKPTTAKIEDQSNQLSQPEDITDSNTYTIQEAKVKSEKDREAEQAEEKKKAVRNYIQDLRAEFIKLIGENDKLPSEKACMRKDLCVDPYLHADIERDTLEKIFTLRKEMAWVSEKVLIGLTKLREKYLGSLQTERIEFKAFETNHTLSTYRTMNMDQSVETMLQSLLKTPNRIDTTPHARNLPESRTPGMSRDTEGGSPKQALLLTPQHGDAQTPHRRIVKHTEVKSKLELRKQQRAERAIIWNDLMKLMKLGKVASFNKRVYTMESSAFPEHREKVAPTDIIQFQNQQQEESVHRNGHNDMLDAFGTGSAVPVQNQSIHSGLSGAPVRTDGSTLKKYNAEENRPSVGVDNGNPAAFENSTESRVLSETDAAARSDAPTPLELEKTHIKITKLLYEESEIAKSIEKHIQTFDGAVEQLARERITLDGDLKFADIKLLLLYQEWVLLKEFETHDTALAEKLSVKLSEKNEVDQKISECQGKLALKKSDIEAIISKGTEIREEFSRLLGENNTNEEYLTKIFTRKIKRSKKKIKERSGSKGFTENNDIDEEDEDSDESVDSSLGSDMEDEDEEFEERCPVDCDRTLWFNVLSQRDKRLDQDELLADIQKSVEALKKENDSLIKKEKIVGIGLKSAEAEIQDFQTQKQRKLNELDVLVPLRFHQIQYLERDMIPSDLSPALVFVNDGLLKLQNRIYELQQEKADIKKQHKELRKQHVSFIKSKRDKQQKLHELSDRAKDVQMLKFGQIVDLEKLEKLGVNKTADELREKLQREDNRRLKEIKEYDNKIEQLKERLTEAIKENTDKVESLVQLKEQQHAIENALNTSQASVTAEYSGPQKKDIDERDRLVLLVQSQAQQIDALKYEIELLIRKPIGRVPNIKTQSTVPYPPNTRPKLHESRPLRHDIHMPDTALMMQNDQSIDSPGSAMTSDAII</sequence>
<dbReference type="OMA" id="FIMDRVH"/>
<evidence type="ECO:0000256" key="5">
    <source>
        <dbReference type="ARBA" id="ARBA00022846"/>
    </source>
</evidence>